<reference evidence="2 4" key="2">
    <citation type="journal article" date="2011" name="PLoS Biol.">
        <title>Modernizing reference genome assemblies.</title>
        <authorList>
            <person name="Church D.M."/>
            <person name="Schneider V.A."/>
            <person name="Graves T."/>
            <person name="Auger K."/>
            <person name="Cunningham F."/>
            <person name="Bouk N."/>
            <person name="Chen H.C."/>
            <person name="Agarwala R."/>
            <person name="McLaren W.M."/>
            <person name="Ritchie G.R."/>
            <person name="Albracht D."/>
            <person name="Kremitzki M."/>
            <person name="Rock S."/>
            <person name="Kotkiewicz H."/>
            <person name="Kremitzki C."/>
            <person name="Wollam A."/>
            <person name="Trani L."/>
            <person name="Fulton L."/>
            <person name="Fulton R."/>
            <person name="Matthews L."/>
            <person name="Whitehead S."/>
            <person name="Chow W."/>
            <person name="Torrance J."/>
            <person name="Dunn M."/>
            <person name="Harden G."/>
            <person name="Threadgold G."/>
            <person name="Wood J."/>
            <person name="Collins J."/>
            <person name="Heath P."/>
            <person name="Griffiths G."/>
            <person name="Pelan S."/>
            <person name="Grafham D."/>
            <person name="Eichler E.E."/>
            <person name="Weinstock G."/>
            <person name="Mardis E.R."/>
            <person name="Wilson R.K."/>
            <person name="Howe K."/>
            <person name="Flicek P."/>
            <person name="Hubbard T."/>
        </authorList>
    </citation>
    <scope>NUCLEOTIDE SEQUENCE [LARGE SCALE GENOMIC DNA]</scope>
    <source>
        <strain evidence="2 4">C57BL/6J</strain>
    </source>
</reference>
<dbReference type="Proteomes" id="UP000000589">
    <property type="component" value="Chromosome 8"/>
</dbReference>
<accession>D6RFB7</accession>
<sequence length="35" mass="3697">MVGGGGKRRTAGAGPQLTLRESARQLSTLQATRRD</sequence>
<dbReference type="MGI" id="MGI:1919862">
    <property type="gene designation" value="Hpf1"/>
</dbReference>
<gene>
    <name evidence="2 3" type="primary">Hpf1</name>
    <name evidence="3" type="synonym">2700029M09Rik</name>
</gene>
<dbReference type="Antibodypedia" id="50204">
    <property type="antibodies" value="56 antibodies from 10 providers"/>
</dbReference>
<dbReference type="SMR" id="D6RFB7"/>
<feature type="region of interest" description="Disordered" evidence="1">
    <location>
        <begin position="1"/>
        <end position="35"/>
    </location>
</feature>
<feature type="compositionally biased region" description="Polar residues" evidence="1">
    <location>
        <begin position="24"/>
        <end position="35"/>
    </location>
</feature>
<evidence type="ECO:0000313" key="4">
    <source>
        <dbReference type="Proteomes" id="UP000000589"/>
    </source>
</evidence>
<reference evidence="2" key="3">
    <citation type="submission" date="2025-08" db="UniProtKB">
        <authorList>
            <consortium name="Ensembl"/>
        </authorList>
    </citation>
    <scope>IDENTIFICATION</scope>
    <source>
        <strain evidence="2">C57BL/6J</strain>
    </source>
</reference>
<reference evidence="2" key="4">
    <citation type="submission" date="2025-09" db="UniProtKB">
        <authorList>
            <consortium name="Ensembl"/>
        </authorList>
    </citation>
    <scope>IDENTIFICATION</scope>
    <source>
        <strain evidence="2">C57BL/6J</strain>
    </source>
</reference>
<dbReference type="VEuPathDB" id="HostDB:ENSMUSG00000038005"/>
<keyword evidence="4" id="KW-1185">Reference proteome</keyword>
<dbReference type="AGR" id="MGI:1919862"/>
<dbReference type="Bgee" id="ENSMUSG00000038005">
    <property type="expression patterns" value="Expressed in animal zygote and 257 other cell types or tissues"/>
</dbReference>
<dbReference type="Ensembl" id="ENSMUST00000146863.2">
    <property type="protein sequence ID" value="ENSMUSP00000117164.2"/>
    <property type="gene ID" value="ENSMUSG00000038005.16"/>
</dbReference>
<dbReference type="HOGENOM" id="CLU_3368339_0_0_1"/>
<dbReference type="ExpressionAtlas" id="D6RFB7">
    <property type="expression patterns" value="baseline and differential"/>
</dbReference>
<evidence type="ECO:0000313" key="3">
    <source>
        <dbReference type="MGI" id="MGI:1919862"/>
    </source>
</evidence>
<dbReference type="AlphaFoldDB" id="D6RFB7"/>
<evidence type="ECO:0000313" key="2">
    <source>
        <dbReference type="Ensembl" id="ENSMUSP00000117164.2"/>
    </source>
</evidence>
<proteinExistence type="predicted"/>
<reference evidence="2 4" key="1">
    <citation type="journal article" date="2009" name="PLoS Biol.">
        <title>Lineage-specific biology revealed by a finished genome assembly of the mouse.</title>
        <authorList>
            <consortium name="Mouse Genome Sequencing Consortium"/>
            <person name="Church D.M."/>
            <person name="Goodstadt L."/>
            <person name="Hillier L.W."/>
            <person name="Zody M.C."/>
            <person name="Goldstein S."/>
            <person name="She X."/>
            <person name="Bult C.J."/>
            <person name="Agarwala R."/>
            <person name="Cherry J.L."/>
            <person name="DiCuccio M."/>
            <person name="Hlavina W."/>
            <person name="Kapustin Y."/>
            <person name="Meric P."/>
            <person name="Maglott D."/>
            <person name="Birtle Z."/>
            <person name="Marques A.C."/>
            <person name="Graves T."/>
            <person name="Zhou S."/>
            <person name="Teague B."/>
            <person name="Potamousis K."/>
            <person name="Churas C."/>
            <person name="Place M."/>
            <person name="Herschleb J."/>
            <person name="Runnheim R."/>
            <person name="Forrest D."/>
            <person name="Amos-Landgraf J."/>
            <person name="Schwartz D.C."/>
            <person name="Cheng Z."/>
            <person name="Lindblad-Toh K."/>
            <person name="Eichler E.E."/>
            <person name="Ponting C.P."/>
        </authorList>
    </citation>
    <scope>NUCLEOTIDE SEQUENCE [LARGE SCALE GENOMIC DNA]</scope>
    <source>
        <strain evidence="2 4">C57BL/6J</strain>
    </source>
</reference>
<evidence type="ECO:0000256" key="1">
    <source>
        <dbReference type="SAM" id="MobiDB-lite"/>
    </source>
</evidence>
<protein>
    <submittedName>
        <fullName evidence="2">Histone PARylation factor 1</fullName>
    </submittedName>
</protein>
<dbReference type="GeneTree" id="ENSGT00390000014876"/>
<organism evidence="2 4">
    <name type="scientific">Mus musculus</name>
    <name type="common">Mouse</name>
    <dbReference type="NCBI Taxonomy" id="10090"/>
    <lineage>
        <taxon>Eukaryota</taxon>
        <taxon>Metazoa</taxon>
        <taxon>Chordata</taxon>
        <taxon>Craniata</taxon>
        <taxon>Vertebrata</taxon>
        <taxon>Euteleostomi</taxon>
        <taxon>Mammalia</taxon>
        <taxon>Eutheria</taxon>
        <taxon>Euarchontoglires</taxon>
        <taxon>Glires</taxon>
        <taxon>Rodentia</taxon>
        <taxon>Myomorpha</taxon>
        <taxon>Muroidea</taxon>
        <taxon>Muridae</taxon>
        <taxon>Murinae</taxon>
        <taxon>Mus</taxon>
        <taxon>Mus</taxon>
    </lineage>
</organism>
<name>D6RFB7_MOUSE</name>
<feature type="compositionally biased region" description="Basic residues" evidence="1">
    <location>
        <begin position="1"/>
        <end position="10"/>
    </location>
</feature>